<evidence type="ECO:0000256" key="6">
    <source>
        <dbReference type="ARBA" id="ARBA00023002"/>
    </source>
</evidence>
<dbReference type="InterPro" id="IPR002207">
    <property type="entry name" value="Peroxidase_I"/>
</dbReference>
<dbReference type="GO" id="GO:0046872">
    <property type="term" value="F:metal ion binding"/>
    <property type="evidence" value="ECO:0007669"/>
    <property type="project" value="UniProtKB-UniRule"/>
</dbReference>
<keyword evidence="6 8" id="KW-0560">Oxidoreductase</keyword>
<dbReference type="FunFam" id="1.10.420.10:FF:000009">
    <property type="entry name" value="Ascorbate peroxidase"/>
    <property type="match status" value="1"/>
</dbReference>
<dbReference type="PANTHER" id="PTHR31356:SF36">
    <property type="entry name" value="L-ASCORBATE PEROXIDASE 3"/>
    <property type="match status" value="1"/>
</dbReference>
<evidence type="ECO:0000256" key="3">
    <source>
        <dbReference type="ARBA" id="ARBA00022559"/>
    </source>
</evidence>
<comment type="caution">
    <text evidence="11">The sequence shown here is derived from an EMBL/GenBank/DDBJ whole genome shotgun (WGS) entry which is preliminary data.</text>
</comment>
<keyword evidence="3 8" id="KW-0575">Peroxidase</keyword>
<keyword evidence="7" id="KW-0408">Iron</keyword>
<evidence type="ECO:0000256" key="2">
    <source>
        <dbReference type="ARBA" id="ARBA00005997"/>
    </source>
</evidence>
<keyword evidence="12" id="KW-1185">Reference proteome</keyword>
<evidence type="ECO:0000256" key="4">
    <source>
        <dbReference type="ARBA" id="ARBA00022617"/>
    </source>
</evidence>
<dbReference type="PROSITE" id="PS00436">
    <property type="entry name" value="PEROXIDASE_2"/>
    <property type="match status" value="1"/>
</dbReference>
<dbReference type="PROSITE" id="PS50873">
    <property type="entry name" value="PEROXIDASE_4"/>
    <property type="match status" value="1"/>
</dbReference>
<comment type="similarity">
    <text evidence="2">Belongs to the peroxidase family. Cytochrome c peroxidase subfamily.</text>
</comment>
<dbReference type="AlphaFoldDB" id="A0A8H6A002"/>
<dbReference type="InterPro" id="IPR002016">
    <property type="entry name" value="Haem_peroxidase"/>
</dbReference>
<dbReference type="GO" id="GO:0000302">
    <property type="term" value="P:response to reactive oxygen species"/>
    <property type="evidence" value="ECO:0007669"/>
    <property type="project" value="TreeGrafter"/>
</dbReference>
<feature type="region of interest" description="Disordered" evidence="9">
    <location>
        <begin position="256"/>
        <end position="276"/>
    </location>
</feature>
<evidence type="ECO:0000256" key="5">
    <source>
        <dbReference type="ARBA" id="ARBA00022723"/>
    </source>
</evidence>
<dbReference type="FunFam" id="1.10.520.10:FF:000005">
    <property type="entry name" value="Cytochrome c peroxidase"/>
    <property type="match status" value="1"/>
</dbReference>
<dbReference type="PRINTS" id="PR00459">
    <property type="entry name" value="ASPEROXIDASE"/>
</dbReference>
<evidence type="ECO:0000259" key="10">
    <source>
        <dbReference type="PROSITE" id="PS50873"/>
    </source>
</evidence>
<evidence type="ECO:0000256" key="7">
    <source>
        <dbReference type="ARBA" id="ARBA00023004"/>
    </source>
</evidence>
<organism evidence="11 12">
    <name type="scientific">Petromyces alliaceus</name>
    <name type="common">Aspergillus alliaceus</name>
    <dbReference type="NCBI Taxonomy" id="209559"/>
    <lineage>
        <taxon>Eukaryota</taxon>
        <taxon>Fungi</taxon>
        <taxon>Dikarya</taxon>
        <taxon>Ascomycota</taxon>
        <taxon>Pezizomycotina</taxon>
        <taxon>Eurotiomycetes</taxon>
        <taxon>Eurotiomycetidae</taxon>
        <taxon>Eurotiales</taxon>
        <taxon>Aspergillaceae</taxon>
        <taxon>Aspergillus</taxon>
        <taxon>Aspergillus subgen. Circumdati</taxon>
    </lineage>
</organism>
<dbReference type="SUPFAM" id="SSF48113">
    <property type="entry name" value="Heme-dependent peroxidases"/>
    <property type="match status" value="1"/>
</dbReference>
<protein>
    <recommendedName>
        <fullName evidence="8">Peroxidase</fullName>
        <ecNumber evidence="8">1.11.1.-</ecNumber>
    </recommendedName>
</protein>
<proteinExistence type="inferred from homology"/>
<gene>
    <name evidence="11" type="ORF">ETB97_004450</name>
</gene>
<accession>A0A8H6A002</accession>
<dbReference type="GO" id="GO:0034599">
    <property type="term" value="P:cellular response to oxidative stress"/>
    <property type="evidence" value="ECO:0007669"/>
    <property type="project" value="InterPro"/>
</dbReference>
<keyword evidence="4" id="KW-0349">Heme</keyword>
<feature type="compositionally biased region" description="Basic and acidic residues" evidence="9">
    <location>
        <begin position="256"/>
        <end position="267"/>
    </location>
</feature>
<dbReference type="Gene3D" id="1.10.520.10">
    <property type="match status" value="1"/>
</dbReference>
<name>A0A8H6A002_PETAA</name>
<feature type="region of interest" description="Disordered" evidence="9">
    <location>
        <begin position="429"/>
        <end position="456"/>
    </location>
</feature>
<sequence length="456" mass="51073">MPATDPRTPGSCAMRLRNLVGLSSTSKTALLRSIADDIRAAFISISKQLSRGTLRTKHTEPIHDLIASIKSTESPEYQRMQQGLERYRQRERRWRVERKWMRRKVKGLTSFQPERVEKFHLLRPFLTHKLYPTYTPDKLSAEMSTPGDYDAVRRDIVAQLKKPGYDDGSAGPVFVRLAWHSAGTYDAESDTGGSNGAGMRYEAEGGDPANAGLQHGRAFLEPVKEKHPWITYADLWTLAGVVAVKELGGPEVEWKPGRTDLVDDSKVPPRGRLPDGAQGADHLRFIFNRMGFNDQEIVALAGGHNLGRCHMDRSGFHGPWVNNPTRFSNQFYKLLLKLEWTPKTLENGVKQFVYVDPDAEEGDDQLMMLPTDVALTTDPKFRYWVEKYAEDKDLFFDHFAKVFAKLVELGIQRDSKGAVVNTDNVKGGYISAPKKSNTPTGLSKGPSGGGCPRARL</sequence>
<feature type="compositionally biased region" description="Gly residues" evidence="9">
    <location>
        <begin position="446"/>
        <end position="456"/>
    </location>
</feature>
<comment type="function">
    <text evidence="1">Destroys radicals which are normally produced within the cells and which are toxic to biological systems.</text>
</comment>
<dbReference type="PANTHER" id="PTHR31356">
    <property type="entry name" value="THYLAKOID LUMENAL 29 KDA PROTEIN, CHLOROPLASTIC-RELATED"/>
    <property type="match status" value="1"/>
</dbReference>
<evidence type="ECO:0000256" key="8">
    <source>
        <dbReference type="RuleBase" id="RU363051"/>
    </source>
</evidence>
<dbReference type="GO" id="GO:0042744">
    <property type="term" value="P:hydrogen peroxide catabolic process"/>
    <property type="evidence" value="ECO:0007669"/>
    <property type="project" value="TreeGrafter"/>
</dbReference>
<dbReference type="InterPro" id="IPR010255">
    <property type="entry name" value="Haem_peroxidase_sf"/>
</dbReference>
<dbReference type="Gene3D" id="1.10.420.10">
    <property type="entry name" value="Peroxidase, domain 2"/>
    <property type="match status" value="1"/>
</dbReference>
<feature type="domain" description="Plant heme peroxidase family profile" evidence="10">
    <location>
        <begin position="167"/>
        <end position="419"/>
    </location>
</feature>
<dbReference type="EMBL" id="SPNV01000208">
    <property type="protein sequence ID" value="KAF5858372.1"/>
    <property type="molecule type" value="Genomic_DNA"/>
</dbReference>
<dbReference type="Proteomes" id="UP000541154">
    <property type="component" value="Unassembled WGS sequence"/>
</dbReference>
<dbReference type="InterPro" id="IPR044831">
    <property type="entry name" value="Ccp1-like"/>
</dbReference>
<dbReference type="GO" id="GO:0020037">
    <property type="term" value="F:heme binding"/>
    <property type="evidence" value="ECO:0007669"/>
    <property type="project" value="UniProtKB-UniRule"/>
</dbReference>
<evidence type="ECO:0000256" key="9">
    <source>
        <dbReference type="SAM" id="MobiDB-lite"/>
    </source>
</evidence>
<keyword evidence="5" id="KW-0479">Metal-binding</keyword>
<dbReference type="Pfam" id="PF00141">
    <property type="entry name" value="peroxidase"/>
    <property type="match status" value="1"/>
</dbReference>
<dbReference type="CDD" id="cd00691">
    <property type="entry name" value="ascorbate_peroxidase"/>
    <property type="match status" value="1"/>
</dbReference>
<reference evidence="11 12" key="1">
    <citation type="submission" date="2019-04" db="EMBL/GenBank/DDBJ databases">
        <title>Aspergillus burnettii sp. nov., novel species from soil in southeast Queensland.</title>
        <authorList>
            <person name="Gilchrist C.L.M."/>
            <person name="Pitt J.I."/>
            <person name="Lange L."/>
            <person name="Lacey H.J."/>
            <person name="Vuong D."/>
            <person name="Midgley D.J."/>
            <person name="Greenfield P."/>
            <person name="Bradbury M."/>
            <person name="Lacey E."/>
            <person name="Busk P.K."/>
            <person name="Pilgaard B."/>
            <person name="Chooi Y.H."/>
            <person name="Piggott A.M."/>
        </authorList>
    </citation>
    <scope>NUCLEOTIDE SEQUENCE [LARGE SCALE GENOMIC DNA]</scope>
    <source>
        <strain evidence="11 12">FRR 5400</strain>
    </source>
</reference>
<evidence type="ECO:0000313" key="11">
    <source>
        <dbReference type="EMBL" id="KAF5858372.1"/>
    </source>
</evidence>
<dbReference type="PRINTS" id="PR00458">
    <property type="entry name" value="PEROXIDASE"/>
</dbReference>
<evidence type="ECO:0000313" key="12">
    <source>
        <dbReference type="Proteomes" id="UP000541154"/>
    </source>
</evidence>
<feature type="region of interest" description="Disordered" evidence="9">
    <location>
        <begin position="185"/>
        <end position="206"/>
    </location>
</feature>
<dbReference type="InterPro" id="IPR019794">
    <property type="entry name" value="Peroxidases_AS"/>
</dbReference>
<evidence type="ECO:0000256" key="1">
    <source>
        <dbReference type="ARBA" id="ARBA00003917"/>
    </source>
</evidence>
<dbReference type="EC" id="1.11.1.-" evidence="8"/>
<dbReference type="GO" id="GO:0004601">
    <property type="term" value="F:peroxidase activity"/>
    <property type="evidence" value="ECO:0007669"/>
    <property type="project" value="UniProtKB-KW"/>
</dbReference>